<reference evidence="3 4" key="1">
    <citation type="submission" date="2019-10" db="EMBL/GenBank/DDBJ databases">
        <title>Unraveling microbial dark matter from salterns through culturing: the case of the genus Halosegnis.</title>
        <authorList>
            <person name="Duran-Viseras A."/>
            <person name="Andrei A.-S."/>
            <person name="Vera-Gargallo B."/>
            <person name="Ghai R."/>
            <person name="Sanchez-Porro C."/>
            <person name="Ventosa A."/>
        </authorList>
    </citation>
    <scope>NUCLEOTIDE SEQUENCE [LARGE SCALE GENOMIC DNA]</scope>
    <source>
        <strain evidence="1 3">F17-44</strain>
        <strain evidence="2 4">F18-79</strain>
    </source>
</reference>
<keyword evidence="4" id="KW-1185">Reference proteome</keyword>
<dbReference type="EMBL" id="QJOW01000003">
    <property type="protein sequence ID" value="KAB7515186.1"/>
    <property type="molecule type" value="Genomic_DNA"/>
</dbReference>
<accession>A0A5N5UCM4</accession>
<gene>
    <name evidence="2" type="ORF">DM867_03640</name>
    <name evidence="1" type="ORF">DMP03_08020</name>
</gene>
<dbReference type="EMBL" id="QKKZ01000001">
    <property type="protein sequence ID" value="KAB7516240.1"/>
    <property type="molecule type" value="Genomic_DNA"/>
</dbReference>
<dbReference type="Proteomes" id="UP000326302">
    <property type="component" value="Unassembled WGS sequence"/>
</dbReference>
<organism evidence="1 3">
    <name type="scientific">Halosegnis rubeus</name>
    <dbReference type="NCBI Taxonomy" id="2212850"/>
    <lineage>
        <taxon>Archaea</taxon>
        <taxon>Methanobacteriati</taxon>
        <taxon>Methanobacteriota</taxon>
        <taxon>Stenosarchaea group</taxon>
        <taxon>Halobacteria</taxon>
        <taxon>Halobacteriales</taxon>
        <taxon>Natronomonadaceae</taxon>
        <taxon>Halosegnis</taxon>
    </lineage>
</organism>
<dbReference type="AlphaFoldDB" id="A0A5N5U950"/>
<dbReference type="RefSeq" id="WP_152120188.1">
    <property type="nucleotide sequence ID" value="NZ_QJOW01000003.1"/>
</dbReference>
<evidence type="ECO:0000313" key="1">
    <source>
        <dbReference type="EMBL" id="KAB7515186.1"/>
    </source>
</evidence>
<name>A0A5N5U950_9EURY</name>
<accession>A0A5N5U950</accession>
<evidence type="ECO:0000313" key="4">
    <source>
        <dbReference type="Proteomes" id="UP000326865"/>
    </source>
</evidence>
<protein>
    <submittedName>
        <fullName evidence="1">Uncharacterized protein</fullName>
    </submittedName>
</protein>
<dbReference type="Proteomes" id="UP000326865">
    <property type="component" value="Unassembled WGS sequence"/>
</dbReference>
<sequence>MNRRQVLASGGLLLLGGCQQITGCASKNVGEIRCRDATLTTDQRDQTIPVVYGERTPAEQEILDVAIPEPRYRTCKPFSEAFESLSGSLVNNYSEQTEGRVPEPLRWPYVKRGNQYYQTFYREGDILVGNV</sequence>
<proteinExistence type="predicted"/>
<comment type="caution">
    <text evidence="1">The sequence shown here is derived from an EMBL/GenBank/DDBJ whole genome shotgun (WGS) entry which is preliminary data.</text>
</comment>
<evidence type="ECO:0000313" key="2">
    <source>
        <dbReference type="EMBL" id="KAB7516240.1"/>
    </source>
</evidence>
<dbReference type="PROSITE" id="PS51257">
    <property type="entry name" value="PROKAR_LIPOPROTEIN"/>
    <property type="match status" value="1"/>
</dbReference>
<evidence type="ECO:0000313" key="3">
    <source>
        <dbReference type="Proteomes" id="UP000326302"/>
    </source>
</evidence>